<dbReference type="GeneID" id="10359123"/>
<dbReference type="Proteomes" id="UP000000331">
    <property type="component" value="Segment"/>
</dbReference>
<accession>D9J0N7</accession>
<dbReference type="EMBL" id="HM242243">
    <property type="protein sequence ID" value="ADJ53127.1"/>
    <property type="molecule type" value="Genomic_DNA"/>
</dbReference>
<dbReference type="RefSeq" id="YP_004301423.1">
    <property type="nucleotide sequence ID" value="NC_015253.1"/>
</dbReference>
<protein>
    <submittedName>
        <fullName evidence="1">Gp90</fullName>
    </submittedName>
</protein>
<name>D9J0N7_9CAUD</name>
<dbReference type="OrthoDB" id="6822at10239"/>
<evidence type="ECO:0000313" key="1">
    <source>
        <dbReference type="EMBL" id="ADJ53127.1"/>
    </source>
</evidence>
<dbReference type="KEGG" id="vg:10359123"/>
<evidence type="ECO:0000313" key="2">
    <source>
        <dbReference type="Proteomes" id="UP000000331"/>
    </source>
</evidence>
<sequence length="285" mass="31809">MIGGHYTDGNPKRINIDAVDKMTLKDYGITADQVKAQMFGIPVVDPNTGEELGDDYYNTAIHAVVSNIEKTLSICILPRMELEMKDYYATDNILKLRKRPVLQVEQFNVQTPNMVSVNYPDNWWRVSCLSGSLEIQPSVGALTQTTRYPYGDMDGRQPLSFFGGYSPYETGRQNYSSQRFKVGYVAGLLPPERLGVSREWEMHPDLLFLILKASAIHVLEVWGRLIIGPGIASSTLDIDGIMERIDTTQSAMYGGASADILQLNQDVQKLESGLKAYYAINIGII</sequence>
<proteinExistence type="predicted"/>
<organism evidence="1 2">
    <name type="scientific">Brochothrix phage A9</name>
    <dbReference type="NCBI Taxonomy" id="857312"/>
    <lineage>
        <taxon>Viruses</taxon>
        <taxon>Duplodnaviria</taxon>
        <taxon>Heunggongvirae</taxon>
        <taxon>Uroviricota</taxon>
        <taxon>Caudoviricetes</taxon>
        <taxon>Herelleviridae</taxon>
        <taxon>Klumppvirus</taxon>
        <taxon>Klumppvirus A9</taxon>
    </lineage>
</organism>
<reference evidence="1 2" key="1">
    <citation type="journal article" date="2010" name="J. Bacteriol.">
        <title>Brochothrix thermosphacta bacteriophages feature heterogeneous and highly mosaic genomes and utilize unique prophage insertion sites.</title>
        <authorList>
            <person name="Kilcher S."/>
            <person name="Loessner M.J."/>
            <person name="Klumpp J."/>
        </authorList>
    </citation>
    <scope>NUCLEOTIDE SEQUENCE [LARGE SCALE GENOMIC DNA]</scope>
</reference>
<keyword evidence="2" id="KW-1185">Reference proteome</keyword>